<feature type="transmembrane region" description="Helical" evidence="1">
    <location>
        <begin position="166"/>
        <end position="194"/>
    </location>
</feature>
<keyword evidence="1" id="KW-0812">Transmembrane</keyword>
<feature type="transmembrane region" description="Helical" evidence="1">
    <location>
        <begin position="206"/>
        <end position="226"/>
    </location>
</feature>
<accession>A0AAN0KCG6</accession>
<feature type="transmembrane region" description="Helical" evidence="1">
    <location>
        <begin position="247"/>
        <end position="267"/>
    </location>
</feature>
<dbReference type="Pfam" id="PF12811">
    <property type="entry name" value="BaxI_1"/>
    <property type="match status" value="1"/>
</dbReference>
<sequence>MRSNNPVLTGRNAFTYYNPNQQGGSGQTDVYGYQTAHGYTPQPQQATGRMTIDDVITKTAILLLIMIAAGGVTWLLLPISLLYPVAIIGSLVAFVTVWIVSMRKEVSVPGVFAYAVVEGLMLGAWSKIFEYMYPGIVVQAVIGTFVAAFVVLGAYKFLGARVRGRLAQIVVVSIIAYAVMSLLNLILIFVGVNLGWATIGANAGPLSWLSAGLGVVLAAASLLMDFEAIEVGVRGGAPESESWRGAFGLLVTMVWLYTTLLRILSFFRN</sequence>
<feature type="transmembrane region" description="Helical" evidence="1">
    <location>
        <begin position="131"/>
        <end position="154"/>
    </location>
</feature>
<evidence type="ECO:0000313" key="2">
    <source>
        <dbReference type="EMBL" id="BEH02705.1"/>
    </source>
</evidence>
<feature type="transmembrane region" description="Helical" evidence="1">
    <location>
        <begin position="55"/>
        <end position="75"/>
    </location>
</feature>
<dbReference type="EMBL" id="AP028056">
    <property type="protein sequence ID" value="BEH02705.1"/>
    <property type="molecule type" value="Genomic_DNA"/>
</dbReference>
<dbReference type="AlphaFoldDB" id="A0AAN0KCG6"/>
<dbReference type="RefSeq" id="WP_286264574.1">
    <property type="nucleotide sequence ID" value="NZ_AP028056.1"/>
</dbReference>
<evidence type="ECO:0000313" key="3">
    <source>
        <dbReference type="Proteomes" id="UP001431656"/>
    </source>
</evidence>
<proteinExistence type="predicted"/>
<dbReference type="KEGG" id="broo:brsh051_19860"/>
<organism evidence="2 3">
    <name type="scientific">Brooklawnia propionicigenes</name>
    <dbReference type="NCBI Taxonomy" id="3041175"/>
    <lineage>
        <taxon>Bacteria</taxon>
        <taxon>Bacillati</taxon>
        <taxon>Actinomycetota</taxon>
        <taxon>Actinomycetes</taxon>
        <taxon>Propionibacteriales</taxon>
        <taxon>Propionibacteriaceae</taxon>
        <taxon>Brooklawnia</taxon>
    </lineage>
</organism>
<feature type="transmembrane region" description="Helical" evidence="1">
    <location>
        <begin position="107"/>
        <end position="125"/>
    </location>
</feature>
<keyword evidence="1" id="KW-1133">Transmembrane helix</keyword>
<protein>
    <submittedName>
        <fullName evidence="2">Bax inhibitor-1/YccA family protein</fullName>
    </submittedName>
</protein>
<dbReference type="InterPro" id="IPR010539">
    <property type="entry name" value="BaxI_1-like"/>
</dbReference>
<gene>
    <name evidence="2" type="ORF">brsh051_19860</name>
</gene>
<evidence type="ECO:0000256" key="1">
    <source>
        <dbReference type="SAM" id="Phobius"/>
    </source>
</evidence>
<name>A0AAN0KCG6_9ACTN</name>
<keyword evidence="3" id="KW-1185">Reference proteome</keyword>
<dbReference type="Proteomes" id="UP001431656">
    <property type="component" value="Chromosome"/>
</dbReference>
<reference evidence="2" key="1">
    <citation type="journal article" date="2024" name="Int. J. Syst. Evol. Microbiol.">
        <title>Brooklawnia propionicigenes sp. nov., a facultatively anaerobic, propionate-producing bacterium isolated from a methanogenic reactor treating waste from cattle farms.</title>
        <authorList>
            <person name="Akita Y."/>
            <person name="Ueki A."/>
            <person name="Tonouchi A."/>
            <person name="Sugawara Y."/>
            <person name="Honma S."/>
            <person name="Kaku N."/>
            <person name="Ueki K."/>
        </authorList>
    </citation>
    <scope>NUCLEOTIDE SEQUENCE</scope>
    <source>
        <strain evidence="2">SH051</strain>
    </source>
</reference>
<dbReference type="PANTHER" id="PTHR41282:SF1">
    <property type="entry name" value="CONSERVED TRANSMEMBRANE PROTEIN-RELATED"/>
    <property type="match status" value="1"/>
</dbReference>
<dbReference type="PANTHER" id="PTHR41282">
    <property type="entry name" value="CONSERVED TRANSMEMBRANE PROTEIN-RELATED"/>
    <property type="match status" value="1"/>
</dbReference>
<feature type="transmembrane region" description="Helical" evidence="1">
    <location>
        <begin position="81"/>
        <end position="100"/>
    </location>
</feature>
<keyword evidence="1" id="KW-0472">Membrane</keyword>